<comment type="caution">
    <text evidence="2">The sequence shown here is derived from an EMBL/GenBank/DDBJ whole genome shotgun (WGS) entry which is preliminary data.</text>
</comment>
<feature type="region of interest" description="Disordered" evidence="1">
    <location>
        <begin position="343"/>
        <end position="367"/>
    </location>
</feature>
<dbReference type="Proteomes" id="UP001190700">
    <property type="component" value="Unassembled WGS sequence"/>
</dbReference>
<accession>A0AAE0BD83</accession>
<proteinExistence type="predicted"/>
<dbReference type="EMBL" id="LGRX02035649">
    <property type="protein sequence ID" value="KAK3233697.1"/>
    <property type="molecule type" value="Genomic_DNA"/>
</dbReference>
<evidence type="ECO:0000256" key="1">
    <source>
        <dbReference type="SAM" id="MobiDB-lite"/>
    </source>
</evidence>
<evidence type="ECO:0000313" key="3">
    <source>
        <dbReference type="Proteomes" id="UP001190700"/>
    </source>
</evidence>
<evidence type="ECO:0000313" key="2">
    <source>
        <dbReference type="EMBL" id="KAK3233697.1"/>
    </source>
</evidence>
<gene>
    <name evidence="2" type="ORF">CYMTET_56021</name>
</gene>
<sequence length="692" mass="75324">MLGASKLAVFDDNGHFSFALAQTLVTDIQLSSPVPTDFLTHLMSFIAELPQIVMQEQSFQLFSESTRQQLVAIFRGFLEPQSALYLAEHAPILSDLFVESVTYFLEPVNSVLFGVGCPGTRDNVRCGRTECKCVQSYLRNPTSLTFGTCGLLSCAQNRLASQLTGNALKRTRRNFCALAQKLPYCLPISCSGDSSSYERCRLCSMTLHRSCALNIFSEGNYAFPLDAGSQLFCSQCIITLPQVVAIFATVASTLANTGAPLEYLVVVPTHTTEAAELHLRALQDAAESFEGIKFAWLGDVEGEKEFFGLSGTPVAQRDPERATMMALREELRHSVQRERDLRATHAESAHTSEAGDTPGGSIPEGNYGYSPVAALQASLSGAAQPALGVTHPSHGVPTVGVAPTSLQPHPLGELAVELQLAQGKPVIYPPGAYIPPHLRPTSTTLAPIPVPQQAIPPSVVNPQPVTAGCLPAAAAPARGVASMIPSSCSVLATVVDSADVAATVSDSVTVPPRKFASEEARRDHAARQMTYHDTADGLYEPGVRYSELLYEHFLPSEQSLLEGCRSGYRMSFVSKPPRFQLDNHPSCYEFADRSQKDLERSARAGVLEGPLHYEPWSVTQIGSIYIPEKDKFRNVWNGRSSGVNRSMAPASARYDYLEDILSLQRPGCYMSGWDLKDAFWNNPRWQPHCDYG</sequence>
<dbReference type="AlphaFoldDB" id="A0AAE0BD83"/>
<organism evidence="2 3">
    <name type="scientific">Cymbomonas tetramitiformis</name>
    <dbReference type="NCBI Taxonomy" id="36881"/>
    <lineage>
        <taxon>Eukaryota</taxon>
        <taxon>Viridiplantae</taxon>
        <taxon>Chlorophyta</taxon>
        <taxon>Pyramimonadophyceae</taxon>
        <taxon>Pyramimonadales</taxon>
        <taxon>Pyramimonadaceae</taxon>
        <taxon>Cymbomonas</taxon>
    </lineage>
</organism>
<keyword evidence="3" id="KW-1185">Reference proteome</keyword>
<protein>
    <submittedName>
        <fullName evidence="2">Uncharacterized protein</fullName>
    </submittedName>
</protein>
<reference evidence="2 3" key="1">
    <citation type="journal article" date="2015" name="Genome Biol. Evol.">
        <title>Comparative Genomics of a Bacterivorous Green Alga Reveals Evolutionary Causalities and Consequences of Phago-Mixotrophic Mode of Nutrition.</title>
        <authorList>
            <person name="Burns J.A."/>
            <person name="Paasch A."/>
            <person name="Narechania A."/>
            <person name="Kim E."/>
        </authorList>
    </citation>
    <scope>NUCLEOTIDE SEQUENCE [LARGE SCALE GENOMIC DNA]</scope>
    <source>
        <strain evidence="2 3">PLY_AMNH</strain>
    </source>
</reference>
<name>A0AAE0BD83_9CHLO</name>